<dbReference type="EC" id="3.6.1.41" evidence="5"/>
<dbReference type="OrthoDB" id="9807890at2"/>
<dbReference type="Proteomes" id="UP000243535">
    <property type="component" value="Unassembled WGS sequence"/>
</dbReference>
<evidence type="ECO:0000313" key="7">
    <source>
        <dbReference type="EMBL" id="CUA81772.1"/>
    </source>
</evidence>
<dbReference type="Pfam" id="PF00149">
    <property type="entry name" value="Metallophos"/>
    <property type="match status" value="1"/>
</dbReference>
<sequence length="272" mass="30334">MATYAIGDIQGCFGPFQRLLELIGFNPGRDTLWLTGDLVNRGPDSLGVLRWVFRHQDSVQIVLGNHDIHLLAVAEGFGKVNPDDTLLDVIHAADGKLLLDWLRCQPLMIADRHYAMVHAGLMPEWTIDRALDLAEEVEAELSGRDHRRFLGRLYGNKPARWSDELKGIDRLRLVVNAMTRMRFLTREGELDLSYKGERDNAPSSLVPWFEAPGRRSAGTPLVCGHWSALGLHLTEDVAMIDSGCLWGGSLTAFRLEDRAVTSLPCPAERAIT</sequence>
<dbReference type="HAMAP" id="MF_00199">
    <property type="entry name" value="ApaH"/>
    <property type="match status" value="1"/>
</dbReference>
<dbReference type="PANTHER" id="PTHR40942">
    <property type="match status" value="1"/>
</dbReference>
<dbReference type="SUPFAM" id="SSF56300">
    <property type="entry name" value="Metallo-dependent phosphatases"/>
    <property type="match status" value="1"/>
</dbReference>
<evidence type="ECO:0000313" key="8">
    <source>
        <dbReference type="Proteomes" id="UP000243535"/>
    </source>
</evidence>
<dbReference type="NCBIfam" id="NF001204">
    <property type="entry name" value="PRK00166.1"/>
    <property type="match status" value="1"/>
</dbReference>
<dbReference type="InterPro" id="IPR029052">
    <property type="entry name" value="Metallo-depent_PP-like"/>
</dbReference>
<evidence type="ECO:0000256" key="3">
    <source>
        <dbReference type="ARBA" id="ARBA00022801"/>
    </source>
</evidence>
<dbReference type="STRING" id="375574.GCA_001418035_00415"/>
<organism evidence="7 8">
    <name type="scientific">Gulbenkiania indica</name>
    <dbReference type="NCBI Taxonomy" id="375574"/>
    <lineage>
        <taxon>Bacteria</taxon>
        <taxon>Pseudomonadati</taxon>
        <taxon>Pseudomonadota</taxon>
        <taxon>Betaproteobacteria</taxon>
        <taxon>Neisseriales</taxon>
        <taxon>Chromobacteriaceae</taxon>
        <taxon>Gulbenkiania</taxon>
    </lineage>
</organism>
<reference evidence="8" key="1">
    <citation type="submission" date="2015-08" db="EMBL/GenBank/DDBJ databases">
        <authorList>
            <person name="Varghese N."/>
        </authorList>
    </citation>
    <scope>NUCLEOTIDE SEQUENCE [LARGE SCALE GENOMIC DNA]</scope>
    <source>
        <strain evidence="8">DSM 17901</strain>
    </source>
</reference>
<comment type="catalytic activity">
    <reaction evidence="4 5">
        <text>P(1),P(4)-bis(5'-adenosyl) tetraphosphate + H2O = 2 ADP + 2 H(+)</text>
        <dbReference type="Rhea" id="RHEA:24252"/>
        <dbReference type="ChEBI" id="CHEBI:15377"/>
        <dbReference type="ChEBI" id="CHEBI:15378"/>
        <dbReference type="ChEBI" id="CHEBI:58141"/>
        <dbReference type="ChEBI" id="CHEBI:456216"/>
        <dbReference type="EC" id="3.6.1.41"/>
    </reaction>
</comment>
<dbReference type="CDD" id="cd07422">
    <property type="entry name" value="MPP_ApaH"/>
    <property type="match status" value="1"/>
</dbReference>
<dbReference type="NCBIfam" id="TIGR00668">
    <property type="entry name" value="apaH"/>
    <property type="match status" value="1"/>
</dbReference>
<dbReference type="PANTHER" id="PTHR40942:SF4">
    <property type="entry name" value="CYTOCHROME C5"/>
    <property type="match status" value="1"/>
</dbReference>
<evidence type="ECO:0000259" key="6">
    <source>
        <dbReference type="Pfam" id="PF00149"/>
    </source>
</evidence>
<accession>A0A0K6GT13</accession>
<dbReference type="RefSeq" id="WP_054286526.1">
    <property type="nucleotide sequence ID" value="NZ_CYHA01000001.1"/>
</dbReference>
<dbReference type="InterPro" id="IPR004617">
    <property type="entry name" value="ApaH"/>
</dbReference>
<comment type="similarity">
    <text evidence="2 5">Belongs to the Ap4A hydrolase family.</text>
</comment>
<dbReference type="PIRSF" id="PIRSF000903">
    <property type="entry name" value="B5n-ttraPtase_sm"/>
    <property type="match status" value="1"/>
</dbReference>
<dbReference type="EMBL" id="CYHA01000001">
    <property type="protein sequence ID" value="CUA81772.1"/>
    <property type="molecule type" value="Genomic_DNA"/>
</dbReference>
<protein>
    <recommendedName>
        <fullName evidence="5">Bis(5'-nucleosyl)-tetraphosphatase, symmetrical</fullName>
        <ecNumber evidence="5">3.6.1.41</ecNumber>
    </recommendedName>
    <alternativeName>
        <fullName evidence="5">Ap4A hydrolase</fullName>
    </alternativeName>
    <alternativeName>
        <fullName evidence="5">Diadenosine 5',5'''-P1,P4-tetraphosphate pyrophosphohydrolase</fullName>
    </alternativeName>
    <alternativeName>
        <fullName evidence="5">Diadenosine tetraphosphatase</fullName>
    </alternativeName>
</protein>
<evidence type="ECO:0000256" key="4">
    <source>
        <dbReference type="ARBA" id="ARBA00049417"/>
    </source>
</evidence>
<dbReference type="InterPro" id="IPR004843">
    <property type="entry name" value="Calcineurin-like_PHP"/>
</dbReference>
<name>A0A0K6GT13_9NEIS</name>
<dbReference type="AlphaFoldDB" id="A0A0K6GT13"/>
<keyword evidence="3 5" id="KW-0378">Hydrolase</keyword>
<comment type="function">
    <text evidence="1 5">Hydrolyzes diadenosine 5',5'''-P1,P4-tetraphosphate to yield ADP.</text>
</comment>
<evidence type="ECO:0000256" key="2">
    <source>
        <dbReference type="ARBA" id="ARBA00005419"/>
    </source>
</evidence>
<dbReference type="Gene3D" id="3.60.21.10">
    <property type="match status" value="1"/>
</dbReference>
<gene>
    <name evidence="5" type="primary">apaH</name>
    <name evidence="7" type="ORF">Ga0061063_0617</name>
</gene>
<dbReference type="GO" id="GO:0008803">
    <property type="term" value="F:bis(5'-nucleosyl)-tetraphosphatase (symmetrical) activity"/>
    <property type="evidence" value="ECO:0007669"/>
    <property type="project" value="UniProtKB-UniRule"/>
</dbReference>
<feature type="domain" description="Calcineurin-like phosphoesterase" evidence="6">
    <location>
        <begin position="4"/>
        <end position="129"/>
    </location>
</feature>
<proteinExistence type="inferred from homology"/>
<evidence type="ECO:0000256" key="5">
    <source>
        <dbReference type="HAMAP-Rule" id="MF_00199"/>
    </source>
</evidence>
<evidence type="ECO:0000256" key="1">
    <source>
        <dbReference type="ARBA" id="ARBA00003413"/>
    </source>
</evidence>
<keyword evidence="8" id="KW-1185">Reference proteome</keyword>